<evidence type="ECO:0000313" key="1">
    <source>
        <dbReference type="EMBL" id="GMT18044.1"/>
    </source>
</evidence>
<name>A0AAV5VHX8_9BILA</name>
<sequence>MDEQSTRHTSLSTTPPLTTAYTALVQNTRKWRLAFYKNHSIDEVMVELPYLLSDYSIIVEDFLHTQGTTIELVVDAWNGKVNQWMEVLHDQGRDLDGARVDCGYNESCALALSLFRLFNARLDKERRRGMESHFFSVFQNSTDVSECVDILRKSKTPKLAMFKVGLMSNLHIFLGRSELKLPLNPPLALLTIISLKSLISRLSYPPKLTPLFNMFSCLLGLRKTSPHHSIVPLLKMLNAD</sequence>
<reference evidence="1" key="1">
    <citation type="submission" date="2023-10" db="EMBL/GenBank/DDBJ databases">
        <title>Genome assembly of Pristionchus species.</title>
        <authorList>
            <person name="Yoshida K."/>
            <person name="Sommer R.J."/>
        </authorList>
    </citation>
    <scope>NUCLEOTIDE SEQUENCE</scope>
    <source>
        <strain evidence="1">RS5133</strain>
    </source>
</reference>
<keyword evidence="2" id="KW-1185">Reference proteome</keyword>
<protein>
    <submittedName>
        <fullName evidence="1">Uncharacterized protein</fullName>
    </submittedName>
</protein>
<accession>A0AAV5VHX8</accession>
<gene>
    <name evidence="1" type="ORF">PFISCL1PPCAC_9341</name>
</gene>
<dbReference type="EMBL" id="BTSY01000003">
    <property type="protein sequence ID" value="GMT18044.1"/>
    <property type="molecule type" value="Genomic_DNA"/>
</dbReference>
<organism evidence="1 2">
    <name type="scientific">Pristionchus fissidentatus</name>
    <dbReference type="NCBI Taxonomy" id="1538716"/>
    <lineage>
        <taxon>Eukaryota</taxon>
        <taxon>Metazoa</taxon>
        <taxon>Ecdysozoa</taxon>
        <taxon>Nematoda</taxon>
        <taxon>Chromadorea</taxon>
        <taxon>Rhabditida</taxon>
        <taxon>Rhabditina</taxon>
        <taxon>Diplogasteromorpha</taxon>
        <taxon>Diplogasteroidea</taxon>
        <taxon>Neodiplogasteridae</taxon>
        <taxon>Pristionchus</taxon>
    </lineage>
</organism>
<proteinExistence type="predicted"/>
<dbReference type="Proteomes" id="UP001432322">
    <property type="component" value="Unassembled WGS sequence"/>
</dbReference>
<evidence type="ECO:0000313" key="2">
    <source>
        <dbReference type="Proteomes" id="UP001432322"/>
    </source>
</evidence>
<comment type="caution">
    <text evidence="1">The sequence shown here is derived from an EMBL/GenBank/DDBJ whole genome shotgun (WGS) entry which is preliminary data.</text>
</comment>
<dbReference type="AlphaFoldDB" id="A0AAV5VHX8"/>